<protein>
    <submittedName>
        <fullName evidence="1">Uncharacterized protein</fullName>
    </submittedName>
</protein>
<evidence type="ECO:0000313" key="2">
    <source>
        <dbReference type="Proteomes" id="UP000450676"/>
    </source>
</evidence>
<accession>A0A7X4HFZ4</accession>
<dbReference type="EMBL" id="WWCU01000027">
    <property type="protein sequence ID" value="MYN09752.1"/>
    <property type="molecule type" value="Genomic_DNA"/>
</dbReference>
<dbReference type="AlphaFoldDB" id="A0A7X4HFZ4"/>
<dbReference type="RefSeq" id="WP_161074052.1">
    <property type="nucleotide sequence ID" value="NZ_WWCU01000027.1"/>
</dbReference>
<comment type="caution">
    <text evidence="1">The sequence shown here is derived from an EMBL/GenBank/DDBJ whole genome shotgun (WGS) entry which is preliminary data.</text>
</comment>
<evidence type="ECO:0000313" key="1">
    <source>
        <dbReference type="EMBL" id="MYN09752.1"/>
    </source>
</evidence>
<name>A0A7X4HFZ4_9BURK</name>
<gene>
    <name evidence="1" type="ORF">GTP77_20730</name>
</gene>
<reference evidence="1 2" key="1">
    <citation type="submission" date="2019-12" db="EMBL/GenBank/DDBJ databases">
        <title>Novel species isolated from a subtropical stream in China.</title>
        <authorList>
            <person name="Lu H."/>
        </authorList>
    </citation>
    <scope>NUCLEOTIDE SEQUENCE [LARGE SCALE GENOMIC DNA]</scope>
    <source>
        <strain evidence="1 2">FT127W</strain>
    </source>
</reference>
<keyword evidence="2" id="KW-1185">Reference proteome</keyword>
<dbReference type="Proteomes" id="UP000450676">
    <property type="component" value="Unassembled WGS sequence"/>
</dbReference>
<organism evidence="1 2">
    <name type="scientific">Pseudoduganella aquatica</name>
    <dbReference type="NCBI Taxonomy" id="2660641"/>
    <lineage>
        <taxon>Bacteria</taxon>
        <taxon>Pseudomonadati</taxon>
        <taxon>Pseudomonadota</taxon>
        <taxon>Betaproteobacteria</taxon>
        <taxon>Burkholderiales</taxon>
        <taxon>Oxalobacteraceae</taxon>
        <taxon>Telluria group</taxon>
        <taxon>Pseudoduganella</taxon>
    </lineage>
</organism>
<proteinExistence type="predicted"/>
<sequence>MDEPLQVTVDGVSYLVSELSAEAQEQVNNLRFVDQEMAALRSRLALCSTARIAYENALRLAVPRSIQ</sequence>